<evidence type="ECO:0000256" key="2">
    <source>
        <dbReference type="SAM" id="MobiDB-lite"/>
    </source>
</evidence>
<dbReference type="GO" id="GO:0006888">
    <property type="term" value="P:endoplasmic reticulum to Golgi vesicle-mediated transport"/>
    <property type="evidence" value="ECO:0007669"/>
    <property type="project" value="TreeGrafter"/>
</dbReference>
<dbReference type="PANTHER" id="PTHR23158">
    <property type="entry name" value="MELANOMA INHIBITORY ACTIVITY-RELATED"/>
    <property type="match status" value="1"/>
</dbReference>
<dbReference type="EMBL" id="JBBPFD010000011">
    <property type="protein sequence ID" value="KAK7907623.1"/>
    <property type="molecule type" value="Genomic_DNA"/>
</dbReference>
<feature type="compositionally biased region" description="Acidic residues" evidence="2">
    <location>
        <begin position="277"/>
        <end position="291"/>
    </location>
</feature>
<feature type="compositionally biased region" description="Acidic residues" evidence="2">
    <location>
        <begin position="511"/>
        <end position="532"/>
    </location>
</feature>
<feature type="region of interest" description="Disordered" evidence="2">
    <location>
        <begin position="83"/>
        <end position="115"/>
    </location>
</feature>
<evidence type="ECO:0000313" key="3">
    <source>
        <dbReference type="EMBL" id="KAK7907623.1"/>
    </source>
</evidence>
<dbReference type="Gene3D" id="2.30.30.40">
    <property type="entry name" value="SH3 Domains"/>
    <property type="match status" value="1"/>
</dbReference>
<keyword evidence="4" id="KW-1185">Reference proteome</keyword>
<feature type="region of interest" description="Disordered" evidence="2">
    <location>
        <begin position="265"/>
        <end position="329"/>
    </location>
</feature>
<feature type="compositionally biased region" description="Basic and acidic residues" evidence="2">
    <location>
        <begin position="297"/>
        <end position="308"/>
    </location>
</feature>
<organism evidence="3 4">
    <name type="scientific">Mugilogobius chulae</name>
    <name type="common">yellowstripe goby</name>
    <dbReference type="NCBI Taxonomy" id="88201"/>
    <lineage>
        <taxon>Eukaryota</taxon>
        <taxon>Metazoa</taxon>
        <taxon>Chordata</taxon>
        <taxon>Craniata</taxon>
        <taxon>Vertebrata</taxon>
        <taxon>Euteleostomi</taxon>
        <taxon>Actinopterygii</taxon>
        <taxon>Neopterygii</taxon>
        <taxon>Teleostei</taxon>
        <taxon>Neoteleostei</taxon>
        <taxon>Acanthomorphata</taxon>
        <taxon>Gobiaria</taxon>
        <taxon>Gobiiformes</taxon>
        <taxon>Gobioidei</taxon>
        <taxon>Gobiidae</taxon>
        <taxon>Gobionellinae</taxon>
        <taxon>Mugilogobius</taxon>
    </lineage>
</organism>
<sequence>MRRRGMQHALETIYVYYKLAGRRADMWAGSVGSSFGYFPKDLLAINHIYTEKEFEVPAEETDFVCFETGFDKFQSYDVDHLLEPVQTDAKPPDEEDINNVPEEQNASPNTTEPETVLLPSETHITPDTTVKENENEQLTLQDPIVEEIIAEVNETKDEPSQQHPEEENFHTEDIHEPLVTPSENTQIPELKTSYGTTFDAVVTEETATAKTTPQEEEMQEEPVTEAPLPIPDDTKSENSLVEKQDDPKTDEYMWSSLGDAVFSVVTGGEKTTHDLDVSSDEDEDDDDEEEIVPPPKTFEEIKADKQPLDVKFTPVETPSLISKPEEGHETAREILQEVDDTKPNSEGKTLTFESEGEAVDLDDKTTLKTEDIMLQSDTVQKEEPTQDEALPVQESNVIQENLETQVPNVEIDEEPNESNVTNDTEKTQESQDIVTQEEHLEENTSKLVVEAFSNEELPAEKSDLQDIDNVKKDNESKIEEETVDQNQENVGINSQPVSLKEEPMDKNNIEEIIEETEPDFKEEEVELLEDENALSLSQTDNAQPVETPNVPQTSTPEPDAAEDGPLTPTDDLTPEVVPVEPVEPEPVYSDEVMRLTILREHLSEEKMARCQKYLGLKNLFKLEAMFEDLETELQSTRLSQIGSVQEIENALERILEASENAILDEVEKILDSRESKYSDNQQVGSNIDEETEILDDFQELAFSLRHKYSTVSDSVPLAEATQDGGPDDQELNVKEDVPATVELIDNENAEEAHNLTSTHPAEEITDAKKPEGLFWIKFMPLCQMSAWRTMAGTLTRTKTISRVLEPAMK</sequence>
<comment type="caution">
    <text evidence="3">The sequence shown here is derived from an EMBL/GenBank/DDBJ whole genome shotgun (WGS) entry which is preliminary data.</text>
</comment>
<dbReference type="Proteomes" id="UP001460270">
    <property type="component" value="Unassembled WGS sequence"/>
</dbReference>
<reference evidence="4" key="1">
    <citation type="submission" date="2024-04" db="EMBL/GenBank/DDBJ databases">
        <title>Salinicola lusitanus LLJ914,a marine bacterium isolated from the Okinawa Trough.</title>
        <authorList>
            <person name="Li J."/>
        </authorList>
    </citation>
    <scope>NUCLEOTIDE SEQUENCE [LARGE SCALE GENOMIC DNA]</scope>
</reference>
<name>A0AAW0NWQ2_9GOBI</name>
<feature type="compositionally biased region" description="Basic and acidic residues" evidence="2">
    <location>
        <begin position="232"/>
        <end position="251"/>
    </location>
</feature>
<accession>A0AAW0NWQ2</accession>
<dbReference type="GO" id="GO:0035459">
    <property type="term" value="P:vesicle cargo loading"/>
    <property type="evidence" value="ECO:0007669"/>
    <property type="project" value="TreeGrafter"/>
</dbReference>
<evidence type="ECO:0000313" key="4">
    <source>
        <dbReference type="Proteomes" id="UP001460270"/>
    </source>
</evidence>
<dbReference type="GO" id="GO:0070971">
    <property type="term" value="C:endoplasmic reticulum exit site"/>
    <property type="evidence" value="ECO:0007669"/>
    <property type="project" value="TreeGrafter"/>
</dbReference>
<keyword evidence="1" id="KW-0175">Coiled coil</keyword>
<dbReference type="InterPro" id="IPR051500">
    <property type="entry name" value="cTAGE_MIA/OTOR"/>
</dbReference>
<dbReference type="GO" id="GO:0009306">
    <property type="term" value="P:protein secretion"/>
    <property type="evidence" value="ECO:0007669"/>
    <property type="project" value="TreeGrafter"/>
</dbReference>
<dbReference type="GO" id="GO:0005789">
    <property type="term" value="C:endoplasmic reticulum membrane"/>
    <property type="evidence" value="ECO:0007669"/>
    <property type="project" value="TreeGrafter"/>
</dbReference>
<feature type="compositionally biased region" description="Basic and acidic residues" evidence="2">
    <location>
        <begin position="458"/>
        <end position="480"/>
    </location>
</feature>
<dbReference type="AlphaFoldDB" id="A0AAW0NWQ2"/>
<feature type="region of interest" description="Disordered" evidence="2">
    <location>
        <begin position="206"/>
        <end position="252"/>
    </location>
</feature>
<evidence type="ECO:0000256" key="1">
    <source>
        <dbReference type="ARBA" id="ARBA00023054"/>
    </source>
</evidence>
<feature type="compositionally biased region" description="Polar residues" evidence="2">
    <location>
        <begin position="534"/>
        <end position="556"/>
    </location>
</feature>
<proteinExistence type="predicted"/>
<feature type="region of interest" description="Disordered" evidence="2">
    <location>
        <begin position="375"/>
        <end position="577"/>
    </location>
</feature>
<feature type="compositionally biased region" description="Basic and acidic residues" evidence="2">
    <location>
        <begin position="155"/>
        <end position="176"/>
    </location>
</feature>
<dbReference type="PANTHER" id="PTHR23158:SF54">
    <property type="entry name" value="TRANSPORT AND GOLGI ORGANIZATION PROTEIN 1 HOMOLOG"/>
    <property type="match status" value="1"/>
</dbReference>
<feature type="compositionally biased region" description="Polar residues" evidence="2">
    <location>
        <begin position="101"/>
        <end position="113"/>
    </location>
</feature>
<feature type="compositionally biased region" description="Polar residues" evidence="2">
    <location>
        <begin position="393"/>
        <end position="407"/>
    </location>
</feature>
<feature type="compositionally biased region" description="Polar residues" evidence="2">
    <location>
        <begin position="484"/>
        <end position="497"/>
    </location>
</feature>
<feature type="compositionally biased region" description="Basic and acidic residues" evidence="2">
    <location>
        <begin position="499"/>
        <end position="509"/>
    </location>
</feature>
<protein>
    <submittedName>
        <fullName evidence="3">Uncharacterized protein</fullName>
    </submittedName>
</protein>
<feature type="compositionally biased region" description="Acidic residues" evidence="2">
    <location>
        <begin position="214"/>
        <end position="223"/>
    </location>
</feature>
<feature type="region of interest" description="Disordered" evidence="2">
    <location>
        <begin position="155"/>
        <end position="178"/>
    </location>
</feature>
<gene>
    <name evidence="3" type="ORF">WMY93_016235</name>
</gene>